<dbReference type="EMBL" id="LNRQ01000005">
    <property type="protein sequence ID" value="KZM94748.1"/>
    <property type="molecule type" value="Genomic_DNA"/>
</dbReference>
<gene>
    <name evidence="1" type="ORF">DCAR_017990</name>
</gene>
<evidence type="ECO:0000313" key="1">
    <source>
        <dbReference type="EMBL" id="KZM94748.1"/>
    </source>
</evidence>
<dbReference type="Gramene" id="KZM94748">
    <property type="protein sequence ID" value="KZM94748"/>
    <property type="gene ID" value="DCAR_017990"/>
</dbReference>
<accession>A0A164YN21</accession>
<comment type="caution">
    <text evidence="1">The sequence shown here is derived from an EMBL/GenBank/DDBJ whole genome shotgun (WGS) entry which is preliminary data.</text>
</comment>
<dbReference type="OMA" id="RELVYHI"/>
<reference evidence="1" key="1">
    <citation type="journal article" date="2016" name="Nat. Genet.">
        <title>A high-quality carrot genome assembly provides new insights into carotenoid accumulation and asterid genome evolution.</title>
        <authorList>
            <person name="Iorizzo M."/>
            <person name="Ellison S."/>
            <person name="Senalik D."/>
            <person name="Zeng P."/>
            <person name="Satapoomin P."/>
            <person name="Huang J."/>
            <person name="Bowman M."/>
            <person name="Iovene M."/>
            <person name="Sanseverino W."/>
            <person name="Cavagnaro P."/>
            <person name="Yildiz M."/>
            <person name="Macko-Podgorni A."/>
            <person name="Moranska E."/>
            <person name="Grzebelus E."/>
            <person name="Grzebelus D."/>
            <person name="Ashrafi H."/>
            <person name="Zheng Z."/>
            <person name="Cheng S."/>
            <person name="Spooner D."/>
            <person name="Van Deynze A."/>
            <person name="Simon P."/>
        </authorList>
    </citation>
    <scope>NUCLEOTIDE SEQUENCE [LARGE SCALE GENOMIC DNA]</scope>
    <source>
        <tissue evidence="1">Leaf</tissue>
    </source>
</reference>
<dbReference type="AlphaFoldDB" id="A0A164YN21"/>
<name>A0A164YN21_DAUCS</name>
<protein>
    <submittedName>
        <fullName evidence="1">Uncharacterized protein</fullName>
    </submittedName>
</protein>
<sequence length="90" mass="10277">MNADAVDDASAQFHLLGRRPIRDLRILHSRQQDADHKIKVLPKETAKVTIQPDSLRNESASVDDERELVYHIDYHGVTTHPNPTPKHPRP</sequence>
<organism evidence="1">
    <name type="scientific">Daucus carota subsp. sativus</name>
    <name type="common">Carrot</name>
    <dbReference type="NCBI Taxonomy" id="79200"/>
    <lineage>
        <taxon>Eukaryota</taxon>
        <taxon>Viridiplantae</taxon>
        <taxon>Streptophyta</taxon>
        <taxon>Embryophyta</taxon>
        <taxon>Tracheophyta</taxon>
        <taxon>Spermatophyta</taxon>
        <taxon>Magnoliopsida</taxon>
        <taxon>eudicotyledons</taxon>
        <taxon>Gunneridae</taxon>
        <taxon>Pentapetalae</taxon>
        <taxon>asterids</taxon>
        <taxon>campanulids</taxon>
        <taxon>Apiales</taxon>
        <taxon>Apiaceae</taxon>
        <taxon>Apioideae</taxon>
        <taxon>Scandiceae</taxon>
        <taxon>Daucinae</taxon>
        <taxon>Daucus</taxon>
        <taxon>Daucus sect. Daucus</taxon>
    </lineage>
</organism>
<proteinExistence type="predicted"/>